<evidence type="ECO:0000313" key="2">
    <source>
        <dbReference type="EMBL" id="KAA1081367.1"/>
    </source>
</evidence>
<organism evidence="2 4">
    <name type="scientific">Puccinia graminis f. sp. tritici</name>
    <dbReference type="NCBI Taxonomy" id="56615"/>
    <lineage>
        <taxon>Eukaryota</taxon>
        <taxon>Fungi</taxon>
        <taxon>Dikarya</taxon>
        <taxon>Basidiomycota</taxon>
        <taxon>Pucciniomycotina</taxon>
        <taxon>Pucciniomycetes</taxon>
        <taxon>Pucciniales</taxon>
        <taxon>Pucciniaceae</taxon>
        <taxon>Puccinia</taxon>
    </lineage>
</organism>
<dbReference type="Proteomes" id="UP000324748">
    <property type="component" value="Unassembled WGS sequence"/>
</dbReference>
<dbReference type="Proteomes" id="UP000325313">
    <property type="component" value="Unassembled WGS sequence"/>
</dbReference>
<comment type="caution">
    <text evidence="2">The sequence shown here is derived from an EMBL/GenBank/DDBJ whole genome shotgun (WGS) entry which is preliminary data.</text>
</comment>
<dbReference type="InterPro" id="IPR046496">
    <property type="entry name" value="DUF6589"/>
</dbReference>
<reference evidence="4 5" key="1">
    <citation type="submission" date="2019-05" db="EMBL/GenBank/DDBJ databases">
        <title>Emergence of the Ug99 lineage of the wheat stem rust pathogen through somatic hybridization.</title>
        <authorList>
            <person name="Li F."/>
            <person name="Upadhyaya N.M."/>
            <person name="Sperschneider J."/>
            <person name="Matny O."/>
            <person name="Nguyen-Phuc H."/>
            <person name="Mago R."/>
            <person name="Raley C."/>
            <person name="Miller M.E."/>
            <person name="Silverstein K.A.T."/>
            <person name="Henningsen E."/>
            <person name="Hirsch C.D."/>
            <person name="Visser B."/>
            <person name="Pretorius Z.A."/>
            <person name="Steffenson B.J."/>
            <person name="Schwessinger B."/>
            <person name="Dodds P.N."/>
            <person name="Figueroa M."/>
        </authorList>
    </citation>
    <scope>NUCLEOTIDE SEQUENCE [LARGE SCALE GENOMIC DNA]</scope>
    <source>
        <strain evidence="2">21-0</strain>
        <strain evidence="3 5">Ug99</strain>
    </source>
</reference>
<evidence type="ECO:0000259" key="1">
    <source>
        <dbReference type="Pfam" id="PF20231"/>
    </source>
</evidence>
<evidence type="ECO:0000313" key="4">
    <source>
        <dbReference type="Proteomes" id="UP000324748"/>
    </source>
</evidence>
<dbReference type="EMBL" id="VDEP01000379">
    <property type="protein sequence ID" value="KAA1091996.1"/>
    <property type="molecule type" value="Genomic_DNA"/>
</dbReference>
<evidence type="ECO:0000313" key="5">
    <source>
        <dbReference type="Proteomes" id="UP000325313"/>
    </source>
</evidence>
<dbReference type="OrthoDB" id="2505744at2759"/>
<evidence type="ECO:0000313" key="3">
    <source>
        <dbReference type="EMBL" id="KAA1091996.1"/>
    </source>
</evidence>
<feature type="domain" description="DUF6589" evidence="1">
    <location>
        <begin position="313"/>
        <end position="707"/>
    </location>
</feature>
<proteinExistence type="predicted"/>
<accession>A0A5B0MX51</accession>
<dbReference type="EMBL" id="VSWC01000131">
    <property type="protein sequence ID" value="KAA1081367.1"/>
    <property type="molecule type" value="Genomic_DNA"/>
</dbReference>
<gene>
    <name evidence="2" type="ORF">PGT21_034729</name>
    <name evidence="3" type="ORF">PGTUg99_010315</name>
</gene>
<protein>
    <recommendedName>
        <fullName evidence="1">DUF6589 domain-containing protein</fullName>
    </recommendedName>
</protein>
<keyword evidence="4" id="KW-1185">Reference proteome</keyword>
<sequence length="817" mass="92633">MTPKSFIVGFLTSGNSDIAYRRRFWGTHTGWQSTAELLRVIKGVVLRAQDGATSWNEFIEEEAIEIMNNELPPTGNYPEGSFHSSHTVQPSFFCQEAVLAREHSIREHMPFLYKILVGTLRLPPGNDNEVIEDNNLDPYEEELLVREGIQYESAVTLSTQSKSKKVAATICSMVAFSRNRRINGLQLFNSVRFLAAGTTERMNQYFHLLSLTSSRQTALSALRTLSTAASRELRNAMAIKESSPIGPSICIDNLDMEERVHNHSVGHRSMMFHGTWGYIHHPNPNLLKSLDPSQLRLSSYYDALSKVPTMKITLAMFMPSPAEEVHFEAVLKSQIARVMAQYIAKPAHPGIATNPPSVEKIDASPPNIQMLKLMEASDDSAVGAGQVIESVIRQTGLKPEEFASRVQIMDADLATCKNFNSLRSIRTPSRHSDHRLSNLCFLLGASHTMWNISLAILNSHFGNPASTHDLGAWHLLHSLGVPSDKVVPKKDYTSMMNNIEKAHEASIFYCLRVVMHTEKEQVSEILETIPTERWNAIVEDCYIRFFSPAARRQVSKDQSPKLHAFLLRLHDFATIVEANRATKAGDIGRLMSMWKVWSLMSQALPSLVNYRSYLPRMVLLLNHILPPDLSKLVRHNLLVSPSGRDNHFVPKDYYLENQNYWLKFLYNRSGIGTQVERLQEMFSLNINLLRSMFDTLKLEQGGKIIYQSHKNIITTRSLEMFLRMARNYDLVDQFPGSAHFHTGVPDVKDTFIAGAKQLQEELRDKNQNTNRFKMYFFCESQAANQIVQQHATSIEIEENENALDIGDGRQNENINEI</sequence>
<dbReference type="Pfam" id="PF20231">
    <property type="entry name" value="DUF6589"/>
    <property type="match status" value="1"/>
</dbReference>
<name>A0A5B0MX51_PUCGR</name>
<dbReference type="AlphaFoldDB" id="A0A5B0MX51"/>